<dbReference type="EMBL" id="MU254258">
    <property type="protein sequence ID" value="KAG9241179.1"/>
    <property type="molecule type" value="Genomic_DNA"/>
</dbReference>
<sequence length="252" mass="29663">MGLLQQHDTGTFNLTKDHVGNDLISPSALLSHSWKDGQQVMFQDLEECSCEGKRGYDKIFFCAERAMRDGLKFIWVETCCIDKSKQSEIPREINAIFHCFWGLRIRRSRWFTKGWTLQGLLAPTSVELFLSKDKHNSEYMRLGNKYSSRQQVCVITGIPHSAFEGSGMTRFNVEERFMWSERREITKPEDKVYSLLDVFNVEIPLYYDEKPSRAYHWLREMIDRRLTCIQDLCDSDPRLDKKRIEDTKSHDL</sequence>
<evidence type="ECO:0000313" key="2">
    <source>
        <dbReference type="Proteomes" id="UP000887226"/>
    </source>
</evidence>
<dbReference type="PANTHER" id="PTHR10622">
    <property type="entry name" value="HET DOMAIN-CONTAINING PROTEIN"/>
    <property type="match status" value="1"/>
</dbReference>
<protein>
    <recommendedName>
        <fullName evidence="3">Heterokaryon incompatibility domain-containing protein</fullName>
    </recommendedName>
</protein>
<proteinExistence type="predicted"/>
<evidence type="ECO:0000313" key="1">
    <source>
        <dbReference type="EMBL" id="KAG9241179.1"/>
    </source>
</evidence>
<organism evidence="1 2">
    <name type="scientific">Calycina marina</name>
    <dbReference type="NCBI Taxonomy" id="1763456"/>
    <lineage>
        <taxon>Eukaryota</taxon>
        <taxon>Fungi</taxon>
        <taxon>Dikarya</taxon>
        <taxon>Ascomycota</taxon>
        <taxon>Pezizomycotina</taxon>
        <taxon>Leotiomycetes</taxon>
        <taxon>Helotiales</taxon>
        <taxon>Pezizellaceae</taxon>
        <taxon>Calycina</taxon>
    </lineage>
</organism>
<dbReference type="OrthoDB" id="674604at2759"/>
<reference evidence="1" key="1">
    <citation type="journal article" date="2021" name="IMA Fungus">
        <title>Genomic characterization of three marine fungi, including Emericellopsis atlantica sp. nov. with signatures of a generalist lifestyle and marine biomass degradation.</title>
        <authorList>
            <person name="Hagestad O.C."/>
            <person name="Hou L."/>
            <person name="Andersen J.H."/>
            <person name="Hansen E.H."/>
            <person name="Altermark B."/>
            <person name="Li C."/>
            <person name="Kuhnert E."/>
            <person name="Cox R.J."/>
            <person name="Crous P.W."/>
            <person name="Spatafora J.W."/>
            <person name="Lail K."/>
            <person name="Amirebrahimi M."/>
            <person name="Lipzen A."/>
            <person name="Pangilinan J."/>
            <person name="Andreopoulos W."/>
            <person name="Hayes R.D."/>
            <person name="Ng V."/>
            <person name="Grigoriev I.V."/>
            <person name="Jackson S.A."/>
            <person name="Sutton T.D.S."/>
            <person name="Dobson A.D.W."/>
            <person name="Rama T."/>
        </authorList>
    </citation>
    <scope>NUCLEOTIDE SEQUENCE</scope>
    <source>
        <strain evidence="1">TRa3180A</strain>
    </source>
</reference>
<name>A0A9P7YWN0_9HELO</name>
<gene>
    <name evidence="1" type="ORF">BJ878DRAFT_584566</name>
</gene>
<keyword evidence="2" id="KW-1185">Reference proteome</keyword>
<dbReference type="PANTHER" id="PTHR10622:SF11">
    <property type="entry name" value="HET-DOMAIN-CONTAINING PROTEIN"/>
    <property type="match status" value="1"/>
</dbReference>
<dbReference type="AlphaFoldDB" id="A0A9P7YWN0"/>
<accession>A0A9P7YWN0</accession>
<evidence type="ECO:0008006" key="3">
    <source>
        <dbReference type="Google" id="ProtNLM"/>
    </source>
</evidence>
<dbReference type="Proteomes" id="UP000887226">
    <property type="component" value="Unassembled WGS sequence"/>
</dbReference>
<comment type="caution">
    <text evidence="1">The sequence shown here is derived from an EMBL/GenBank/DDBJ whole genome shotgun (WGS) entry which is preliminary data.</text>
</comment>